<dbReference type="InterPro" id="IPR002035">
    <property type="entry name" value="VWF_A"/>
</dbReference>
<evidence type="ECO:0000313" key="4">
    <source>
        <dbReference type="Proteomes" id="UP000649617"/>
    </source>
</evidence>
<dbReference type="SUPFAM" id="SSF53300">
    <property type="entry name" value="vWA-like"/>
    <property type="match status" value="1"/>
</dbReference>
<feature type="signal peptide" evidence="1">
    <location>
        <begin position="1"/>
        <end position="19"/>
    </location>
</feature>
<accession>A0A812TSN3</accession>
<dbReference type="Proteomes" id="UP000649617">
    <property type="component" value="Unassembled WGS sequence"/>
</dbReference>
<sequence>MRVLNCLWLPLAASQVTVTFRPHWVHVLPGRPVEQALVVDVLAPQATGEPPPQELALLVDVSLSMAEGGKLELAKAAVDRIIRSTRPQDRIHLISCHSFARLEFQHGSIAQKDQLLDKLRQLSAKTMTKERQIDGSLVDQDISNISDGLRYAEHILVGPLATPRVNTTRRAMLFSDGLFTGRFSRYDTFFDAIGAAKMAG</sequence>
<dbReference type="PROSITE" id="PS50234">
    <property type="entry name" value="VWFA"/>
    <property type="match status" value="1"/>
</dbReference>
<name>A0A812TSN3_SYMPI</name>
<keyword evidence="4" id="KW-1185">Reference proteome</keyword>
<dbReference type="EMBL" id="CAJNIZ010032113">
    <property type="protein sequence ID" value="CAE7534919.1"/>
    <property type="molecule type" value="Genomic_DNA"/>
</dbReference>
<evidence type="ECO:0000313" key="3">
    <source>
        <dbReference type="EMBL" id="CAE7534919.1"/>
    </source>
</evidence>
<dbReference type="Gene3D" id="3.40.50.410">
    <property type="entry name" value="von Willebrand factor, type A domain"/>
    <property type="match status" value="1"/>
</dbReference>
<organism evidence="3 4">
    <name type="scientific">Symbiodinium pilosum</name>
    <name type="common">Dinoflagellate</name>
    <dbReference type="NCBI Taxonomy" id="2952"/>
    <lineage>
        <taxon>Eukaryota</taxon>
        <taxon>Sar</taxon>
        <taxon>Alveolata</taxon>
        <taxon>Dinophyceae</taxon>
        <taxon>Suessiales</taxon>
        <taxon>Symbiodiniaceae</taxon>
        <taxon>Symbiodinium</taxon>
    </lineage>
</organism>
<dbReference type="InterPro" id="IPR036465">
    <property type="entry name" value="vWFA_dom_sf"/>
</dbReference>
<proteinExistence type="predicted"/>
<gene>
    <name evidence="3" type="ORF">SPIL2461_LOCUS14120</name>
</gene>
<feature type="chain" id="PRO_5032769459" description="VWFA domain-containing protein" evidence="1">
    <location>
        <begin position="20"/>
        <end position="200"/>
    </location>
</feature>
<feature type="non-terminal residue" evidence="3">
    <location>
        <position position="1"/>
    </location>
</feature>
<feature type="domain" description="VWFA" evidence="2">
    <location>
        <begin position="54"/>
        <end position="200"/>
    </location>
</feature>
<dbReference type="CDD" id="cd00198">
    <property type="entry name" value="vWFA"/>
    <property type="match status" value="1"/>
</dbReference>
<evidence type="ECO:0000259" key="2">
    <source>
        <dbReference type="PROSITE" id="PS50234"/>
    </source>
</evidence>
<comment type="caution">
    <text evidence="3">The sequence shown here is derived from an EMBL/GenBank/DDBJ whole genome shotgun (WGS) entry which is preliminary data.</text>
</comment>
<dbReference type="AlphaFoldDB" id="A0A812TSN3"/>
<dbReference type="OrthoDB" id="426042at2759"/>
<reference evidence="3" key="1">
    <citation type="submission" date="2021-02" db="EMBL/GenBank/DDBJ databases">
        <authorList>
            <person name="Dougan E. K."/>
            <person name="Rhodes N."/>
            <person name="Thang M."/>
            <person name="Chan C."/>
        </authorList>
    </citation>
    <scope>NUCLEOTIDE SEQUENCE</scope>
</reference>
<dbReference type="Pfam" id="PF13519">
    <property type="entry name" value="VWA_2"/>
    <property type="match status" value="1"/>
</dbReference>
<keyword evidence="1" id="KW-0732">Signal</keyword>
<evidence type="ECO:0000256" key="1">
    <source>
        <dbReference type="SAM" id="SignalP"/>
    </source>
</evidence>
<protein>
    <recommendedName>
        <fullName evidence="2">VWFA domain-containing protein</fullName>
    </recommendedName>
</protein>